<evidence type="ECO:0000256" key="7">
    <source>
        <dbReference type="ARBA" id="ARBA00022853"/>
    </source>
</evidence>
<comment type="cofactor">
    <cofactor evidence="1">
        <name>Fe(2+)</name>
        <dbReference type="ChEBI" id="CHEBI:29033"/>
    </cofactor>
</comment>
<dbReference type="GO" id="GO:0000978">
    <property type="term" value="F:RNA polymerase II cis-regulatory region sequence-specific DNA binding"/>
    <property type="evidence" value="ECO:0007669"/>
    <property type="project" value="TreeGrafter"/>
</dbReference>
<dbReference type="SUPFAM" id="SSF48452">
    <property type="entry name" value="TPR-like"/>
    <property type="match status" value="1"/>
</dbReference>
<evidence type="ECO:0000256" key="4">
    <source>
        <dbReference type="ARBA" id="ARBA00022553"/>
    </source>
</evidence>
<dbReference type="InterPro" id="IPR051630">
    <property type="entry name" value="Corepressor-Demethylase"/>
</dbReference>
<comment type="subcellular location">
    <subcellularLocation>
        <location evidence="3">Nucleus</location>
    </subcellularLocation>
</comment>
<feature type="compositionally biased region" description="Basic and acidic residues" evidence="16">
    <location>
        <begin position="997"/>
        <end position="1012"/>
    </location>
</feature>
<keyword evidence="19" id="KW-1185">Reference proteome</keyword>
<dbReference type="GO" id="GO:0044666">
    <property type="term" value="C:MLL3/4 complex"/>
    <property type="evidence" value="ECO:0007669"/>
    <property type="project" value="TreeGrafter"/>
</dbReference>
<dbReference type="FunFam" id="1.25.40.10:FF:000022">
    <property type="entry name" value="lysine-specific demethylase 6A isoform X1"/>
    <property type="match status" value="1"/>
</dbReference>
<dbReference type="Pfam" id="PF21326">
    <property type="entry name" value="KDM6_GATAL"/>
    <property type="match status" value="1"/>
</dbReference>
<feature type="region of interest" description="Disordered" evidence="16">
    <location>
        <begin position="997"/>
        <end position="1029"/>
    </location>
</feature>
<gene>
    <name evidence="18" type="primary">LOC108634619</name>
</gene>
<feature type="repeat" description="TPR" evidence="15">
    <location>
        <begin position="280"/>
        <end position="313"/>
    </location>
</feature>
<feature type="compositionally biased region" description="Polar residues" evidence="16">
    <location>
        <begin position="807"/>
        <end position="822"/>
    </location>
</feature>
<keyword evidence="8" id="KW-0223">Dioxygenase</keyword>
<dbReference type="SUPFAM" id="SSF51197">
    <property type="entry name" value="Clavaminate synthase-like"/>
    <property type="match status" value="1"/>
</dbReference>
<dbReference type="FunFam" id="2.60.120.650:FF:000002">
    <property type="entry name" value="lysine-specific demethylase 6A isoform X2"/>
    <property type="match status" value="1"/>
</dbReference>
<dbReference type="InterPro" id="IPR048562">
    <property type="entry name" value="KDM6A_B-like_C-hel"/>
</dbReference>
<feature type="region of interest" description="Disordered" evidence="16">
    <location>
        <begin position="807"/>
        <end position="828"/>
    </location>
</feature>
<dbReference type="GO" id="GO:0071558">
    <property type="term" value="F:histone H3K27me2/H3K27me3 demethylase activity"/>
    <property type="evidence" value="ECO:0007669"/>
    <property type="project" value="UniProtKB-EC"/>
</dbReference>
<reference evidence="18" key="2">
    <citation type="submission" date="2025-08" db="UniProtKB">
        <authorList>
            <consortium name="Ensembl"/>
        </authorList>
    </citation>
    <scope>IDENTIFICATION</scope>
</reference>
<keyword evidence="10" id="KW-0408">Iron</keyword>
<dbReference type="InterPro" id="IPR046941">
    <property type="entry name" value="KDM6_GATAL_sf"/>
</dbReference>
<evidence type="ECO:0000256" key="3">
    <source>
        <dbReference type="ARBA" id="ARBA00004123"/>
    </source>
</evidence>
<accession>A0A452FFH2</accession>
<feature type="repeat" description="TPR" evidence="15">
    <location>
        <begin position="97"/>
        <end position="130"/>
    </location>
</feature>
<dbReference type="GO" id="GO:0007507">
    <property type="term" value="P:heart development"/>
    <property type="evidence" value="ECO:0007669"/>
    <property type="project" value="TreeGrafter"/>
</dbReference>
<sequence>MKSCGVSLAAAAPAFSDEEKKMAAGKPRGKTKEGTLSLTAEEREELSGLDSLLFGFLNLHENGAKTETLLLKAVCCYESLILKAEGKLLNDFFQQNAAFLYGLGLVYFYYNAFHWAIKAFQEVLYVEPSFCRAKEIHLRLGLMFKVNTDYESSLKHFQLALIDSNPCTLSSVESKYIGFFRMYHSAKEAYEQLLQTENLPAQVKATVLQQLGWMHHNVDLLGDQATKESCAIQYLQKSLEADPNSGQSWYFLGRCYSSIGKVQDAFISYRQSIDKSEASADTWCSIGVLYQQQNQPMDALQAYICAVQLDHGHAAAWMDLGTLYESCNQPQDAIKCYLNATRSKSCSNTSMLTGRIKVLQAQLCNLPQGSLQNKTKLLPSIEEAWSLPIPAELTSRQGAMNTAQQVRSWVIFSSGQTVSYTSVEEQVDSWCLTPQKLQYLEQLRTDRDHLNPTQKLMLQQLESQFVLMQQMRQTGQTTGIPNGPIADSSLPTNSLSRQQPHSALPRVPSVSQPEVHSACFENPLSSGPFPARYVLSGSSKPLGCTDTNLVGNNYLTRSGNNGNVPYLQQNTFTLPHNCTNLTSRTEEPWRKQLSNSTQGFNKGQNSHLPGSNDEQPSFSTDPALYLQAASTNIQTSHRMLPTSSVTQGIAFNHLSHTATSGDQQGICCTKESTPSGNRSFVPEISSHTEDTPNGCAGVKGLSNRVQQLMAEPICSPNSTDSTSPNLISDNPQMSSLLIGKANENMMTGACDKVSSIHPESHTKTNKSVASLHSSIISTTAPKSANQTTTLGVTSISSPHIRLQTVNGKGLENSNSSKNTSLPMISRKPDSPIIPSMSVSIYSNSAEVLKACRNLDKNGLSNSHNLLDKCPPPRPPTSPYPPLPKDKLNPPTPSIYLESKRDAFFPPLHQFCINPKNPVTVIRGLAGALKLDLGLFSTKTLVEANNEHTVEVRTQLLQPADENWDPTGTKKIWRCESNRSHTTIAKYAQYQASSFQESLREENEKRMQHREYSDNESTSSDNSGRRRKGPFKTIKFGTNIDLSDDKKWKLQLLELTKLPAFVRVVSAGNLLSHLGHTILGMNTVQLYMKVPGSRTPGHQENNNFCSVNINIGPGDCEWFVVPEGYWGVLNDFCEKNNLNFLMSSWWPNLEDLYEANVPVYRFIQRPGDLVWINAGTVHWVQAVGWCNNIAWNVGPLTASQYKLAVERYEWNKLQSVKSLVPMVHLSWNMARNIKVSDPKLFEMIKYCLMKILKQCLTLREALITAGKEITWHGRTNDEPAHYCSICEVEVFDLLFVTNESNSQKTYIVHCQDCARKASGNLDNFVVLEEYKIEDLMQVYDQFTLVSEFIM</sequence>
<dbReference type="Proteomes" id="UP000291000">
    <property type="component" value="Unassembled WGS sequence"/>
</dbReference>
<comment type="catalytic activity">
    <reaction evidence="14">
        <text>N(6),N(6),N(6)-trimethyl-L-lysyl(27)-[histone H3] + 2 2-oxoglutarate + 2 O2 = N(6)-methyl-L-lysyl(27)-[histone H3] + 2 formaldehyde + 2 succinate + 2 CO2</text>
        <dbReference type="Rhea" id="RHEA:60224"/>
        <dbReference type="Rhea" id="RHEA-COMP:15535"/>
        <dbReference type="Rhea" id="RHEA-COMP:15544"/>
        <dbReference type="ChEBI" id="CHEBI:15379"/>
        <dbReference type="ChEBI" id="CHEBI:16526"/>
        <dbReference type="ChEBI" id="CHEBI:16810"/>
        <dbReference type="ChEBI" id="CHEBI:16842"/>
        <dbReference type="ChEBI" id="CHEBI:30031"/>
        <dbReference type="ChEBI" id="CHEBI:61929"/>
        <dbReference type="ChEBI" id="CHEBI:61961"/>
        <dbReference type="EC" id="1.14.11.68"/>
    </reaction>
</comment>
<dbReference type="PROSITE" id="PS50005">
    <property type="entry name" value="TPR"/>
    <property type="match status" value="2"/>
</dbReference>
<comment type="cofactor">
    <cofactor evidence="2">
        <name>L-ascorbate</name>
        <dbReference type="ChEBI" id="CHEBI:38290"/>
    </cofactor>
</comment>
<keyword evidence="6" id="KW-0862">Zinc</keyword>
<dbReference type="Bgee" id="ENSCHIG00000020680">
    <property type="expression patterns" value="Expressed in longissimus thoracis muscle and 13 other cell types or tissues"/>
</dbReference>
<keyword evidence="15" id="KW-0802">TPR repeat</keyword>
<feature type="compositionally biased region" description="Pro residues" evidence="16">
    <location>
        <begin position="869"/>
        <end position="882"/>
    </location>
</feature>
<protein>
    <recommendedName>
        <fullName evidence="13">[histone H3]-trimethyl-L-lysine(27) demethylase</fullName>
        <ecNumber evidence="13">1.14.11.68</ecNumber>
    </recommendedName>
</protein>
<keyword evidence="7" id="KW-0156">Chromatin regulator</keyword>
<organism evidence="18 19">
    <name type="scientific">Capra hircus</name>
    <name type="common">Goat</name>
    <dbReference type="NCBI Taxonomy" id="9925"/>
    <lineage>
        <taxon>Eukaryota</taxon>
        <taxon>Metazoa</taxon>
        <taxon>Chordata</taxon>
        <taxon>Craniata</taxon>
        <taxon>Vertebrata</taxon>
        <taxon>Euteleostomi</taxon>
        <taxon>Mammalia</taxon>
        <taxon>Eutheria</taxon>
        <taxon>Laurasiatheria</taxon>
        <taxon>Artiodactyla</taxon>
        <taxon>Ruminantia</taxon>
        <taxon>Pecora</taxon>
        <taxon>Bovidae</taxon>
        <taxon>Caprinae</taxon>
        <taxon>Capra</taxon>
    </lineage>
</organism>
<keyword evidence="5" id="KW-0479">Metal-binding</keyword>
<evidence type="ECO:0000256" key="11">
    <source>
        <dbReference type="ARBA" id="ARBA00023242"/>
    </source>
</evidence>
<keyword evidence="9" id="KW-0560">Oxidoreductase</keyword>
<evidence type="ECO:0000256" key="8">
    <source>
        <dbReference type="ARBA" id="ARBA00022964"/>
    </source>
</evidence>
<evidence type="ECO:0000259" key="17">
    <source>
        <dbReference type="PROSITE" id="PS51184"/>
    </source>
</evidence>
<dbReference type="Pfam" id="PF21322">
    <property type="entry name" value="KDM6_C-hel"/>
    <property type="match status" value="1"/>
</dbReference>
<keyword evidence="4" id="KW-0597">Phosphoprotein</keyword>
<dbReference type="SMART" id="SM00028">
    <property type="entry name" value="TPR"/>
    <property type="match status" value="5"/>
</dbReference>
<dbReference type="Gene3D" id="1.25.40.10">
    <property type="entry name" value="Tetratricopeptide repeat domain"/>
    <property type="match status" value="2"/>
</dbReference>
<feature type="region of interest" description="Disordered" evidence="16">
    <location>
        <begin position="862"/>
        <end position="888"/>
    </location>
</feature>
<dbReference type="GO" id="GO:0046872">
    <property type="term" value="F:metal ion binding"/>
    <property type="evidence" value="ECO:0007669"/>
    <property type="project" value="UniProtKB-KW"/>
</dbReference>
<feature type="region of interest" description="Disordered" evidence="16">
    <location>
        <begin position="584"/>
        <end position="619"/>
    </location>
</feature>
<dbReference type="InterPro" id="IPR011990">
    <property type="entry name" value="TPR-like_helical_dom_sf"/>
</dbReference>
<dbReference type="FunFam" id="2.10.110.20:FF:000001">
    <property type="entry name" value="lysine-specific demethylase 6A isoform X2"/>
    <property type="match status" value="1"/>
</dbReference>
<dbReference type="Gene3D" id="1.20.58.1370">
    <property type="match status" value="2"/>
</dbReference>
<name>A0A452FFH2_CAPHI</name>
<dbReference type="PANTHER" id="PTHR14017:SF25">
    <property type="entry name" value="HISTONE DEMETHYLASE UTY"/>
    <property type="match status" value="1"/>
</dbReference>
<evidence type="ECO:0000256" key="5">
    <source>
        <dbReference type="ARBA" id="ARBA00022723"/>
    </source>
</evidence>
<dbReference type="Gene3D" id="2.10.110.20">
    <property type="match status" value="1"/>
</dbReference>
<evidence type="ECO:0000256" key="12">
    <source>
        <dbReference type="ARBA" id="ARBA00034483"/>
    </source>
</evidence>
<reference evidence="18" key="3">
    <citation type="submission" date="2025-09" db="UniProtKB">
        <authorList>
            <consortium name="Ensembl"/>
        </authorList>
    </citation>
    <scope>IDENTIFICATION</scope>
</reference>
<dbReference type="InterPro" id="IPR048560">
    <property type="entry name" value="KDM6A_B-like_GATAL"/>
</dbReference>
<evidence type="ECO:0000313" key="18">
    <source>
        <dbReference type="Ensembl" id="ENSCHIP00000023031.1"/>
    </source>
</evidence>
<evidence type="ECO:0000256" key="15">
    <source>
        <dbReference type="PROSITE-ProRule" id="PRU00339"/>
    </source>
</evidence>
<dbReference type="PANTHER" id="PTHR14017">
    <property type="entry name" value="LYSINE-SPECIFIC DEMETHYLASE"/>
    <property type="match status" value="1"/>
</dbReference>
<feature type="region of interest" description="Disordered" evidence="16">
    <location>
        <begin position="474"/>
        <end position="508"/>
    </location>
</feature>
<dbReference type="GO" id="GO:0031490">
    <property type="term" value="F:chromatin DNA binding"/>
    <property type="evidence" value="ECO:0007669"/>
    <property type="project" value="TreeGrafter"/>
</dbReference>
<evidence type="ECO:0000256" key="16">
    <source>
        <dbReference type="SAM" id="MobiDB-lite"/>
    </source>
</evidence>
<dbReference type="FunFam" id="1.20.58.1370:FF:000001">
    <property type="entry name" value="lysine-specific demethylase 6A isoform X2"/>
    <property type="match status" value="1"/>
</dbReference>
<dbReference type="GeneTree" id="ENSGT00940000155202"/>
<keyword evidence="11" id="KW-0539">Nucleus</keyword>
<dbReference type="InterPro" id="IPR019734">
    <property type="entry name" value="TPR_rpt"/>
</dbReference>
<evidence type="ECO:0000256" key="1">
    <source>
        <dbReference type="ARBA" id="ARBA00001954"/>
    </source>
</evidence>
<feature type="compositionally biased region" description="Polar residues" evidence="16">
    <location>
        <begin position="592"/>
        <end position="619"/>
    </location>
</feature>
<reference evidence="19" key="1">
    <citation type="submission" date="2016-04" db="EMBL/GenBank/DDBJ databases">
        <title>Polished mammalian reference genomes with single-molecule sequencing and chromosome conformation capture applied to the Capra hircus genome.</title>
        <authorList>
            <person name="Bickhart D.M."/>
            <person name="Koren S."/>
            <person name="Rosen B."/>
            <person name="Hastie A."/>
            <person name="Liachko I."/>
            <person name="Sullivan S.T."/>
            <person name="Burton J."/>
            <person name="Sayre B.L."/>
            <person name="Huson H.J."/>
            <person name="Lee J."/>
            <person name="Lam E."/>
            <person name="Kelley C.M."/>
            <person name="Hutchison J.L."/>
            <person name="Zhou Y."/>
            <person name="Sun J."/>
            <person name="Crisa A."/>
            <person name="Schwartz J.C."/>
            <person name="Hammond J.A."/>
            <person name="Schroeder S.G."/>
            <person name="Liu G.E."/>
            <person name="Dunham M."/>
            <person name="Shendure J."/>
            <person name="Sonstegard T.S."/>
            <person name="Phillippy A.M."/>
            <person name="Van Tassell C.P."/>
            <person name="Smith T.P."/>
        </authorList>
    </citation>
    <scope>NUCLEOTIDE SEQUENCE [LARGE SCALE GENOMIC DNA]</scope>
</reference>
<feature type="compositionally biased region" description="Polar residues" evidence="16">
    <location>
        <begin position="489"/>
        <end position="501"/>
    </location>
</feature>
<evidence type="ECO:0000256" key="9">
    <source>
        <dbReference type="ARBA" id="ARBA00023002"/>
    </source>
</evidence>
<comment type="similarity">
    <text evidence="12">Belongs to the UTX family.</text>
</comment>
<dbReference type="InterPro" id="IPR003347">
    <property type="entry name" value="JmjC_dom"/>
</dbReference>
<dbReference type="GO" id="GO:0010468">
    <property type="term" value="P:regulation of gene expression"/>
    <property type="evidence" value="ECO:0007669"/>
    <property type="project" value="TreeGrafter"/>
</dbReference>
<feature type="domain" description="JmjC" evidence="17">
    <location>
        <begin position="1046"/>
        <end position="1209"/>
    </location>
</feature>
<dbReference type="Pfam" id="PF02373">
    <property type="entry name" value="JmjC"/>
    <property type="match status" value="1"/>
</dbReference>
<proteinExistence type="inferred from homology"/>
<dbReference type="SMART" id="SM00558">
    <property type="entry name" value="JmjC"/>
    <property type="match status" value="1"/>
</dbReference>
<dbReference type="EC" id="1.14.11.68" evidence="13"/>
<evidence type="ECO:0000256" key="13">
    <source>
        <dbReference type="ARBA" id="ARBA00034525"/>
    </source>
</evidence>
<evidence type="ECO:0000256" key="2">
    <source>
        <dbReference type="ARBA" id="ARBA00001961"/>
    </source>
</evidence>
<dbReference type="Ensembl" id="ENSCHIT00000030891.1">
    <property type="protein sequence ID" value="ENSCHIP00000023031.1"/>
    <property type="gene ID" value="ENSCHIG00000020680.1"/>
</dbReference>
<evidence type="ECO:0000256" key="10">
    <source>
        <dbReference type="ARBA" id="ARBA00023004"/>
    </source>
</evidence>
<dbReference type="Gene3D" id="2.60.120.650">
    <property type="entry name" value="Cupin"/>
    <property type="match status" value="1"/>
</dbReference>
<dbReference type="PROSITE" id="PS51184">
    <property type="entry name" value="JMJC"/>
    <property type="match status" value="1"/>
</dbReference>
<evidence type="ECO:0000256" key="14">
    <source>
        <dbReference type="ARBA" id="ARBA00048695"/>
    </source>
</evidence>
<evidence type="ECO:0000256" key="6">
    <source>
        <dbReference type="ARBA" id="ARBA00022833"/>
    </source>
</evidence>
<evidence type="ECO:0000313" key="19">
    <source>
        <dbReference type="Proteomes" id="UP000291000"/>
    </source>
</evidence>